<sequence>MDDGGSSILSFDLWADAQKLFSGGVNSPVRAAVKPYPFFVKSGKGPYLITEDSKTLIDYVLGYGPLILGHAHPKVIEAVREQLDKGWLYGTPSRAEVELAKLITLHVPSAEKVRFVNSGTEATMTAIRLSRGFTNRTKILKFDGNYHGAHDYVLIDAGSAATEFGVPISQGVPREVASTVAVCPYNDLECTERVLKDEDVAGVIVEPVMGNMGVIPPDIEFLKGLRELTRAYGTILIFDEVITGFRLGLGGAQSYFSVTPDLTTLGKIIGGGFPIGAVCGKRDVIDSLTPMGKVFNAGTFNANPISMTAGIATIRELEKSDTYKVTERATRILADEIDNSIKMEHVVNKVVNFFQFFLGVKEVKNANDARKADRGLYSRVHENLLKLGVFIPPSQFEALFTSLAHDDKVIEESVSKFKKVLEELT</sequence>
<reference evidence="10" key="3">
    <citation type="submission" date="2020-03" db="EMBL/GenBank/DDBJ databases">
        <title>Sequencing and Assembly of Multiple Reported Metal-Biooxidizing Members of the Extremely Thermoacidophilic Archaeal Family Sulfolobaceae.</title>
        <authorList>
            <person name="Counts J.A."/>
            <person name="Kelly R.M."/>
        </authorList>
    </citation>
    <scope>NUCLEOTIDE SEQUENCE [LARGE SCALE GENOMIC DNA]</scope>
    <source>
        <strain evidence="10">HO1-1</strain>
    </source>
</reference>
<dbReference type="SUPFAM" id="SSF53383">
    <property type="entry name" value="PLP-dependent transferases"/>
    <property type="match status" value="1"/>
</dbReference>
<evidence type="ECO:0000256" key="1">
    <source>
        <dbReference type="ARBA" id="ARBA00001579"/>
    </source>
</evidence>
<evidence type="ECO:0000256" key="3">
    <source>
        <dbReference type="ARBA" id="ARBA00004819"/>
    </source>
</evidence>
<dbReference type="PROSITE" id="PS00600">
    <property type="entry name" value="AA_TRANSFER_CLASS_3"/>
    <property type="match status" value="1"/>
</dbReference>
<dbReference type="InterPro" id="IPR004639">
    <property type="entry name" value="4pyrrol_synth_GluAld_NH2Trfase"/>
</dbReference>
<reference evidence="10" key="2">
    <citation type="submission" date="2020-03" db="EMBL/GenBank/DDBJ databases">
        <title>Complete Genome Sequences of Extremely Thermoacidophilic, Metal-Mobilizing Type-Strain Members of the Archaeal Family Sulfolobaceae: Acidianus brierleyi DSM-1651T, Acidianus sulfidivorans DSM-18786T, Metallosphaera hakonensis DSM-7519T, and Metallosphaera prunae DSM-10039T.</title>
        <authorList>
            <person name="Counts J.A."/>
            <person name="Kelly R.M."/>
        </authorList>
    </citation>
    <scope>NUCLEOTIDE SEQUENCE [LARGE SCALE GENOMIC DNA]</scope>
    <source>
        <strain evidence="10">HO1-1</strain>
    </source>
</reference>
<dbReference type="EMBL" id="CP029287">
    <property type="protein sequence ID" value="AWR99286.1"/>
    <property type="molecule type" value="Genomic_DNA"/>
</dbReference>
<dbReference type="RefSeq" id="WP_054836405.1">
    <property type="nucleotide sequence ID" value="NZ_BBBA01000004.1"/>
</dbReference>
<dbReference type="InterPro" id="IPR005814">
    <property type="entry name" value="Aminotrans_3"/>
</dbReference>
<dbReference type="UniPathway" id="UPA00251">
    <property type="reaction ID" value="UER00317"/>
</dbReference>
<reference evidence="9 10" key="1">
    <citation type="submission" date="2018-05" db="EMBL/GenBank/DDBJ databases">
        <title>Complete Genome Sequences of Extremely Thermoacidophilic, Metal-Mobilizing Type-Strain Members of the Archaeal Family Sulfolobaceae: Acidianus brierleyi DSM-1651T, Acidianus sulfidivorans DSM-18786T, Metallosphaera hakonensis DSM-7519T, and Metallosphaera prunae DSM-10039T.</title>
        <authorList>
            <person name="Counts J.A."/>
            <person name="Kelly R.M."/>
        </authorList>
    </citation>
    <scope>NUCLEOTIDE SEQUENCE [LARGE SCALE GENOMIC DNA]</scope>
    <source>
        <strain evidence="9 10">HO1-1</strain>
    </source>
</reference>
<dbReference type="NCBIfam" id="NF000818">
    <property type="entry name" value="PRK00062.1"/>
    <property type="match status" value="1"/>
</dbReference>
<dbReference type="PANTHER" id="PTHR43713">
    <property type="entry name" value="GLUTAMATE-1-SEMIALDEHYDE 2,1-AMINOMUTASE"/>
    <property type="match status" value="1"/>
</dbReference>
<keyword evidence="8" id="KW-0963">Cytoplasm</keyword>
<evidence type="ECO:0000256" key="4">
    <source>
        <dbReference type="ARBA" id="ARBA00008981"/>
    </source>
</evidence>
<dbReference type="Gene3D" id="3.90.1150.10">
    <property type="entry name" value="Aspartate Aminotransferase, domain 1"/>
    <property type="match status" value="1"/>
</dbReference>
<dbReference type="EC" id="5.4.3.8" evidence="8"/>
<evidence type="ECO:0000313" key="10">
    <source>
        <dbReference type="Proteomes" id="UP000247586"/>
    </source>
</evidence>
<evidence type="ECO:0000256" key="7">
    <source>
        <dbReference type="ARBA" id="ARBA00023244"/>
    </source>
</evidence>
<dbReference type="GO" id="GO:0008483">
    <property type="term" value="F:transaminase activity"/>
    <property type="evidence" value="ECO:0007669"/>
    <property type="project" value="InterPro"/>
</dbReference>
<dbReference type="GeneID" id="36834824"/>
<evidence type="ECO:0000256" key="5">
    <source>
        <dbReference type="ARBA" id="ARBA00022898"/>
    </source>
</evidence>
<keyword evidence="5 8" id="KW-0663">Pyridoxal phosphate</keyword>
<dbReference type="KEGG" id="mhk:DFR87_05740"/>
<dbReference type="InterPro" id="IPR015421">
    <property type="entry name" value="PyrdxlP-dep_Trfase_major"/>
</dbReference>
<evidence type="ECO:0000256" key="8">
    <source>
        <dbReference type="HAMAP-Rule" id="MF_00375"/>
    </source>
</evidence>
<protein>
    <recommendedName>
        <fullName evidence="8">Glutamate-1-semialdehyde 2,1-aminomutase</fullName>
        <shortName evidence="8">GSA</shortName>
        <ecNumber evidence="8">5.4.3.8</ecNumber>
    </recommendedName>
    <alternativeName>
        <fullName evidence="8">Glutamate-1-semialdehyde aminotransferase</fullName>
        <shortName evidence="8">GSA-AT</shortName>
    </alternativeName>
</protein>
<proteinExistence type="inferred from homology"/>
<accession>A0A2U9ITC3</accession>
<dbReference type="HAMAP" id="MF_00375">
    <property type="entry name" value="HemL_aminotrans_3"/>
    <property type="match status" value="1"/>
</dbReference>
<dbReference type="CDD" id="cd00610">
    <property type="entry name" value="OAT_like"/>
    <property type="match status" value="1"/>
</dbReference>
<name>A0A2U9ITC3_9CREN</name>
<dbReference type="GO" id="GO:0005737">
    <property type="term" value="C:cytoplasm"/>
    <property type="evidence" value="ECO:0007669"/>
    <property type="project" value="UniProtKB-SubCell"/>
</dbReference>
<comment type="pathway">
    <text evidence="3">Porphyrin-containing compound metabolism; protoporphyrin-IX biosynthesis; 5-aminolevulinate from L-glutamyl-tRNA(Glu): step 2/2.</text>
</comment>
<dbReference type="NCBIfam" id="TIGR00713">
    <property type="entry name" value="hemL"/>
    <property type="match status" value="1"/>
</dbReference>
<dbReference type="InterPro" id="IPR015422">
    <property type="entry name" value="PyrdxlP-dep_Trfase_small"/>
</dbReference>
<dbReference type="PANTHER" id="PTHR43713:SF3">
    <property type="entry name" value="GLUTAMATE-1-SEMIALDEHYDE 2,1-AMINOMUTASE 1, CHLOROPLASTIC-RELATED"/>
    <property type="match status" value="1"/>
</dbReference>
<keyword evidence="7 8" id="KW-0627">Porphyrin biosynthesis</keyword>
<evidence type="ECO:0000256" key="2">
    <source>
        <dbReference type="ARBA" id="ARBA00001933"/>
    </source>
</evidence>
<keyword evidence="10" id="KW-1185">Reference proteome</keyword>
<dbReference type="Proteomes" id="UP000247586">
    <property type="component" value="Chromosome"/>
</dbReference>
<dbReference type="OrthoDB" id="6524at2157"/>
<dbReference type="InterPro" id="IPR049704">
    <property type="entry name" value="Aminotrans_3_PPA_site"/>
</dbReference>
<dbReference type="Gene3D" id="3.40.640.10">
    <property type="entry name" value="Type I PLP-dependent aspartate aminotransferase-like (Major domain)"/>
    <property type="match status" value="1"/>
</dbReference>
<dbReference type="STRING" id="1293036.GCA_001315825_00982"/>
<dbReference type="Pfam" id="PF00202">
    <property type="entry name" value="Aminotran_3"/>
    <property type="match status" value="1"/>
</dbReference>
<gene>
    <name evidence="8 9" type="primary">hemL</name>
    <name evidence="9" type="ORF">DFR87_05740</name>
</gene>
<dbReference type="AlphaFoldDB" id="A0A2U9ITC3"/>
<dbReference type="GO" id="GO:0030170">
    <property type="term" value="F:pyridoxal phosphate binding"/>
    <property type="evidence" value="ECO:0007669"/>
    <property type="project" value="InterPro"/>
</dbReference>
<comment type="subcellular location">
    <subcellularLocation>
        <location evidence="8">Cytoplasm</location>
    </subcellularLocation>
</comment>
<keyword evidence="6 8" id="KW-0413">Isomerase</keyword>
<dbReference type="GO" id="GO:0042286">
    <property type="term" value="F:glutamate-1-semialdehyde 2,1-aminomutase activity"/>
    <property type="evidence" value="ECO:0007669"/>
    <property type="project" value="UniProtKB-UniRule"/>
</dbReference>
<dbReference type="GO" id="GO:0006782">
    <property type="term" value="P:protoporphyrinogen IX biosynthetic process"/>
    <property type="evidence" value="ECO:0007669"/>
    <property type="project" value="UniProtKB-UniRule"/>
</dbReference>
<feature type="modified residue" description="N6-(pyridoxal phosphate)lysine" evidence="8">
    <location>
        <position position="267"/>
    </location>
</feature>
<dbReference type="FunFam" id="3.40.640.10:FF:000021">
    <property type="entry name" value="Glutamate-1-semialdehyde 2,1-aminomutase"/>
    <property type="match status" value="1"/>
</dbReference>
<comment type="similarity">
    <text evidence="4 8">Belongs to the class-III pyridoxal-phosphate-dependent aminotransferase family. HemL subfamily.</text>
</comment>
<evidence type="ECO:0000313" key="9">
    <source>
        <dbReference type="EMBL" id="AWR99286.1"/>
    </source>
</evidence>
<organism evidence="9 10">
    <name type="scientific">Metallosphaera hakonensis JCM 8857 = DSM 7519</name>
    <dbReference type="NCBI Taxonomy" id="1293036"/>
    <lineage>
        <taxon>Archaea</taxon>
        <taxon>Thermoproteota</taxon>
        <taxon>Thermoprotei</taxon>
        <taxon>Sulfolobales</taxon>
        <taxon>Sulfolobaceae</taxon>
        <taxon>Metallosphaera</taxon>
    </lineage>
</organism>
<comment type="catalytic activity">
    <reaction evidence="1 8">
        <text>(S)-4-amino-5-oxopentanoate = 5-aminolevulinate</text>
        <dbReference type="Rhea" id="RHEA:14265"/>
        <dbReference type="ChEBI" id="CHEBI:57501"/>
        <dbReference type="ChEBI" id="CHEBI:356416"/>
        <dbReference type="EC" id="5.4.3.8"/>
    </reaction>
</comment>
<evidence type="ECO:0000256" key="6">
    <source>
        <dbReference type="ARBA" id="ARBA00023235"/>
    </source>
</evidence>
<comment type="cofactor">
    <cofactor evidence="2 8">
        <name>pyridoxal 5'-phosphate</name>
        <dbReference type="ChEBI" id="CHEBI:597326"/>
    </cofactor>
</comment>
<dbReference type="InterPro" id="IPR015424">
    <property type="entry name" value="PyrdxlP-dep_Trfase"/>
</dbReference>